<dbReference type="EMBL" id="LNQR01000107">
    <property type="protein sequence ID" value="KWT79385.1"/>
    <property type="molecule type" value="Genomic_DNA"/>
</dbReference>
<dbReference type="RefSeq" id="WP_085053379.1">
    <property type="nucleotide sequence ID" value="NZ_LNQR01000107.1"/>
</dbReference>
<keyword evidence="1" id="KW-0732">Signal</keyword>
<evidence type="ECO:0000313" key="3">
    <source>
        <dbReference type="Proteomes" id="UP000060487"/>
    </source>
</evidence>
<feature type="chain" id="PRO_5046540633" evidence="1">
    <location>
        <begin position="28"/>
        <end position="265"/>
    </location>
</feature>
<comment type="caution">
    <text evidence="2">The sequence shown here is derived from an EMBL/GenBank/DDBJ whole genome shotgun (WGS) entry which is preliminary data.</text>
</comment>
<gene>
    <name evidence="2" type="ORF">ASN18_2759</name>
</gene>
<feature type="signal peptide" evidence="1">
    <location>
        <begin position="1"/>
        <end position="27"/>
    </location>
</feature>
<protein>
    <submittedName>
        <fullName evidence="2">Uncharacterized protein</fullName>
    </submittedName>
</protein>
<evidence type="ECO:0000313" key="2">
    <source>
        <dbReference type="EMBL" id="KWT79385.1"/>
    </source>
</evidence>
<reference evidence="2 3" key="1">
    <citation type="submission" date="2015-11" db="EMBL/GenBank/DDBJ databases">
        <authorList>
            <person name="Lin W."/>
        </authorList>
    </citation>
    <scope>NUCLEOTIDE SEQUENCE [LARGE SCALE GENOMIC DNA]</scope>
    <source>
        <strain evidence="2 3">HCH-1</strain>
    </source>
</reference>
<evidence type="ECO:0000256" key="1">
    <source>
        <dbReference type="SAM" id="SignalP"/>
    </source>
</evidence>
<sequence>MRLINLKLHFASLALVLFAFSWGYAVAAVGDAAEEKPAVKEQAAAESVVVKPTSRTTIEKYLIISGGFIADTQQVYGKIVSAPAPTSDRIMFGRNDYVYVDISQDYADQHTDYFIIEIGDKVIHPKTGKNLGKLIMIIGQLRLIGQEAGYKKALITESVKEIVRKQPIVPSYVFQRPDDSGTLKPGIGGMIIKVIPLHIIGAQYQVIYVDKGTDDGLKPGDMFTVMSSVKPISPIGKIKILATQKNTSTAYVLESKTTMLVGDTF</sequence>
<dbReference type="Proteomes" id="UP000060487">
    <property type="component" value="Unassembled WGS sequence"/>
</dbReference>
<accession>A0ABR5SE62</accession>
<proteinExistence type="predicted"/>
<keyword evidence="3" id="KW-1185">Reference proteome</keyword>
<name>A0ABR5SE62_9BACT</name>
<organism evidence="2 3">
    <name type="scientific">Candidatus Magnetominusculus xianensis</name>
    <dbReference type="NCBI Taxonomy" id="1748249"/>
    <lineage>
        <taxon>Bacteria</taxon>
        <taxon>Pseudomonadati</taxon>
        <taxon>Nitrospirota</taxon>
        <taxon>Nitrospiria</taxon>
        <taxon>Nitrospirales</taxon>
        <taxon>Nitrospiraceae</taxon>
        <taxon>Candidatus Magnetominusculus</taxon>
    </lineage>
</organism>